<dbReference type="PANTHER" id="PTHR23501">
    <property type="entry name" value="MAJOR FACILITATOR SUPERFAMILY"/>
    <property type="match status" value="1"/>
</dbReference>
<dbReference type="GO" id="GO:0022857">
    <property type="term" value="F:transmembrane transporter activity"/>
    <property type="evidence" value="ECO:0007669"/>
    <property type="project" value="InterPro"/>
</dbReference>
<dbReference type="SUPFAM" id="SSF103473">
    <property type="entry name" value="MFS general substrate transporter"/>
    <property type="match status" value="2"/>
</dbReference>
<protein>
    <recommendedName>
        <fullName evidence="6">Major facilitator superfamily (MFS) profile domain-containing protein</fullName>
    </recommendedName>
</protein>
<dbReference type="STRING" id="2020962.A0A2N1JGC7"/>
<keyword evidence="4 5" id="KW-0472">Membrane</keyword>
<feature type="transmembrane region" description="Helical" evidence="5">
    <location>
        <begin position="601"/>
        <end position="623"/>
    </location>
</feature>
<keyword evidence="2 5" id="KW-0812">Transmembrane</keyword>
<feature type="transmembrane region" description="Helical" evidence="5">
    <location>
        <begin position="733"/>
        <end position="754"/>
    </location>
</feature>
<feature type="transmembrane region" description="Helical" evidence="5">
    <location>
        <begin position="937"/>
        <end position="960"/>
    </location>
</feature>
<evidence type="ECO:0000313" key="8">
    <source>
        <dbReference type="Proteomes" id="UP000232875"/>
    </source>
</evidence>
<feature type="transmembrane region" description="Helical" evidence="5">
    <location>
        <begin position="840"/>
        <end position="863"/>
    </location>
</feature>
<feature type="transmembrane region" description="Helical" evidence="5">
    <location>
        <begin position="306"/>
        <end position="334"/>
    </location>
</feature>
<dbReference type="InterPro" id="IPR011701">
    <property type="entry name" value="MFS"/>
</dbReference>
<feature type="transmembrane region" description="Helical" evidence="5">
    <location>
        <begin position="691"/>
        <end position="710"/>
    </location>
</feature>
<feature type="transmembrane region" description="Helical" evidence="5">
    <location>
        <begin position="629"/>
        <end position="651"/>
    </location>
</feature>
<evidence type="ECO:0000256" key="5">
    <source>
        <dbReference type="SAM" id="Phobius"/>
    </source>
</evidence>
<gene>
    <name evidence="7" type="ORF">MVES_000001</name>
</gene>
<feature type="transmembrane region" description="Helical" evidence="5">
    <location>
        <begin position="1011"/>
        <end position="1033"/>
    </location>
</feature>
<feature type="transmembrane region" description="Helical" evidence="5">
    <location>
        <begin position="354"/>
        <end position="377"/>
    </location>
</feature>
<feature type="transmembrane region" description="Helical" evidence="5">
    <location>
        <begin position="158"/>
        <end position="180"/>
    </location>
</feature>
<evidence type="ECO:0000259" key="6">
    <source>
        <dbReference type="PROSITE" id="PS50850"/>
    </source>
</evidence>
<feature type="transmembrane region" description="Helical" evidence="5">
    <location>
        <begin position="870"/>
        <end position="891"/>
    </location>
</feature>
<dbReference type="AlphaFoldDB" id="A0A2N1JGC7"/>
<dbReference type="OrthoDB" id="424834at2759"/>
<evidence type="ECO:0000256" key="1">
    <source>
        <dbReference type="ARBA" id="ARBA00004141"/>
    </source>
</evidence>
<evidence type="ECO:0000313" key="7">
    <source>
        <dbReference type="EMBL" id="PKI85607.1"/>
    </source>
</evidence>
<evidence type="ECO:0000256" key="2">
    <source>
        <dbReference type="ARBA" id="ARBA00022692"/>
    </source>
</evidence>
<feature type="transmembrane region" description="Helical" evidence="5">
    <location>
        <begin position="528"/>
        <end position="551"/>
    </location>
</feature>
<feature type="transmembrane region" description="Helical" evidence="5">
    <location>
        <begin position="59"/>
        <end position="78"/>
    </location>
</feature>
<dbReference type="Gene3D" id="1.20.1250.20">
    <property type="entry name" value="MFS general substrate transporter like domains"/>
    <property type="match status" value="2"/>
</dbReference>
<feature type="transmembrane region" description="Helical" evidence="5">
    <location>
        <begin position="571"/>
        <end position="589"/>
    </location>
</feature>
<feature type="transmembrane region" description="Helical" evidence="5">
    <location>
        <begin position="398"/>
        <end position="419"/>
    </location>
</feature>
<dbReference type="Proteomes" id="UP000232875">
    <property type="component" value="Unassembled WGS sequence"/>
</dbReference>
<feature type="transmembrane region" description="Helical" evidence="5">
    <location>
        <begin position="766"/>
        <end position="785"/>
    </location>
</feature>
<feature type="non-terminal residue" evidence="7">
    <location>
        <position position="1"/>
    </location>
</feature>
<proteinExistence type="predicted"/>
<comment type="subcellular location">
    <subcellularLocation>
        <location evidence="1">Membrane</location>
        <topology evidence="1">Multi-pass membrane protein</topology>
    </subcellularLocation>
</comment>
<keyword evidence="3 5" id="KW-1133">Transmembrane helix</keyword>
<reference evidence="7 8" key="1">
    <citation type="submission" date="2017-10" db="EMBL/GenBank/DDBJ databases">
        <title>A novel species of cold-tolerant Malassezia isolated from bats.</title>
        <authorList>
            <person name="Lorch J.M."/>
            <person name="Palmer J.M."/>
            <person name="Vanderwolf K.J."/>
            <person name="Schmidt K.Z."/>
            <person name="Verant M.L."/>
            <person name="Weller T.J."/>
            <person name="Blehert D.S."/>
        </authorList>
    </citation>
    <scope>NUCLEOTIDE SEQUENCE [LARGE SCALE GENOMIC DNA]</scope>
    <source>
        <strain evidence="7 8">NWHC:44797-103</strain>
    </source>
</reference>
<dbReference type="Pfam" id="PF07690">
    <property type="entry name" value="MFS_1"/>
    <property type="match status" value="2"/>
</dbReference>
<dbReference type="PROSITE" id="PS50850">
    <property type="entry name" value="MFS"/>
    <property type="match status" value="1"/>
</dbReference>
<feature type="transmembrane region" description="Helical" evidence="5">
    <location>
        <begin position="903"/>
        <end position="925"/>
    </location>
</feature>
<dbReference type="InterPro" id="IPR036259">
    <property type="entry name" value="MFS_trans_sf"/>
</dbReference>
<feature type="domain" description="Major facilitator superfamily (MFS) profile" evidence="6">
    <location>
        <begin position="529"/>
        <end position="1037"/>
    </location>
</feature>
<organism evidence="7 8">
    <name type="scientific">Malassezia vespertilionis</name>
    <dbReference type="NCBI Taxonomy" id="2020962"/>
    <lineage>
        <taxon>Eukaryota</taxon>
        <taxon>Fungi</taxon>
        <taxon>Dikarya</taxon>
        <taxon>Basidiomycota</taxon>
        <taxon>Ustilaginomycotina</taxon>
        <taxon>Malasseziomycetes</taxon>
        <taxon>Malasseziales</taxon>
        <taxon>Malasseziaceae</taxon>
        <taxon>Malassezia</taxon>
    </lineage>
</organism>
<name>A0A2N1JGC7_9BASI</name>
<evidence type="ECO:0000256" key="3">
    <source>
        <dbReference type="ARBA" id="ARBA00022989"/>
    </source>
</evidence>
<dbReference type="GO" id="GO:0005886">
    <property type="term" value="C:plasma membrane"/>
    <property type="evidence" value="ECO:0007669"/>
    <property type="project" value="TreeGrafter"/>
</dbReference>
<feature type="transmembrane region" description="Helical" evidence="5">
    <location>
        <begin position="797"/>
        <end position="820"/>
    </location>
</feature>
<feature type="transmembrane region" description="Helical" evidence="5">
    <location>
        <begin position="460"/>
        <end position="493"/>
    </location>
</feature>
<feature type="transmembrane region" description="Helical" evidence="5">
    <location>
        <begin position="658"/>
        <end position="679"/>
    </location>
</feature>
<dbReference type="InterPro" id="IPR020846">
    <property type="entry name" value="MFS_dom"/>
</dbReference>
<dbReference type="Gene3D" id="1.20.1720.10">
    <property type="entry name" value="Multidrug resistance protein D"/>
    <property type="match status" value="1"/>
</dbReference>
<dbReference type="EMBL" id="KZ454987">
    <property type="protein sequence ID" value="PKI85607.1"/>
    <property type="molecule type" value="Genomic_DNA"/>
</dbReference>
<keyword evidence="8" id="KW-1185">Reference proteome</keyword>
<feature type="transmembrane region" description="Helical" evidence="5">
    <location>
        <begin position="30"/>
        <end position="52"/>
    </location>
</feature>
<dbReference type="PANTHER" id="PTHR23501:SF87">
    <property type="entry name" value="SIDEROPHORE IRON TRANSPORTER 2"/>
    <property type="match status" value="1"/>
</dbReference>
<accession>A0A2N1JGC7</accession>
<evidence type="ECO:0000256" key="4">
    <source>
        <dbReference type="ARBA" id="ARBA00023136"/>
    </source>
</evidence>
<sequence>LLMPTCIAPLKTDIIENVREHGEAVTHARYGVLASAGALINTVLPILSGVLVDYYNPPILSLLCTAFITAGYTVRAFGGQHGSFPLLLAGEIIAGMGFVTLTNCKLKLYTFWFRGTRDAGPGMISFILGADLAMDRVYNTIGRQASVLLKNWTGKWYAALWVGAMLCVVSCGVNIVYVLLECALPRAMLLQTGSRIAQEEARHEDGYQDESVLQGFKYHLREIQRSIMGLPAAFWIMTTSQMLQSGVIDAYSYNSSDLIIATRHVSKTVAGYVSGYEHMVPILLTPACGYVFDKFGRRTFWISITATLYIIAFVLLAYTNVNALIPILISSLALSSNELPFSSTIPLMVHKQTSVGTAFGIWTAFYQAGSVIVNVASGALQDRRLAHEGSRERQYTDMFYFLIAVKCFDVVLGFFYHALDKHCFGEVMTLNNQRRIDKESSETHGERNQGLRGPQFGWTMFGISCYVVLIFCAYSMFVFFTVHTSPVIFLSLLQSLVSQHMRTLSGLWYRDRLHGSADTPPNQASSRILLALLLCANTIYCLDNQTTLLYGQYAVPTARDKGGLGGTLNDYLSAVTVFQILGALANLVIGKFSDIFGRGPAFLFVNVCYVLAFALMACARNAHDYFLSMALYALGNSGFTVMTSVLLADLLSARSRAFGIAVFSAPLLALFAVAPKLYAVVLQNSWRWGPGMFAVLIPIATFPIVMQLLGRERAKKSHLRTTTQGLWAKTREFLADVDAAGLSLVCIGLMLTLLPLYQGHWRAMSTWMQLLFGLGVLCIVPLYELHYAPCPILRRQWLHLDVVLSMIITFTKFASFGIGLQFLFSWVPLVLGMDAKQDGFMYFINANMISLTVFGMLAGALAYRYERFKWLLAFGALVRFLGFVFMCVYIHKGTTLGQGLVLQFLQGLGGGIMGVFLQLIPQLTVRREDIAMVSSTTLLVAGVGVGVGVSIYGVLLSLYMPLFLHALVPTLSSSAMEAIVANPGGSLSGDSPYSRSSEMADGIVAAFTAAAWYPVMVGSVLAFVGFVCCLFIGDNKLAANEYKAVQTHDPIETESYEMDQSSL</sequence>